<feature type="region of interest" description="Disordered" evidence="1">
    <location>
        <begin position="1"/>
        <end position="30"/>
    </location>
</feature>
<name>A0A4Y9PLA5_9BRAD</name>
<evidence type="ECO:0000313" key="2">
    <source>
        <dbReference type="EMBL" id="TFV80467.1"/>
    </source>
</evidence>
<evidence type="ECO:0000256" key="1">
    <source>
        <dbReference type="SAM" id="MobiDB-lite"/>
    </source>
</evidence>
<dbReference type="Proteomes" id="UP000297700">
    <property type="component" value="Unassembled WGS sequence"/>
</dbReference>
<dbReference type="AlphaFoldDB" id="A0A4Y9PLA5"/>
<gene>
    <name evidence="2" type="ORF">E4K64_01245</name>
</gene>
<reference evidence="2 3" key="1">
    <citation type="submission" date="2019-03" db="EMBL/GenBank/DDBJ databases">
        <title>Bradyrhizobium strains diversity.</title>
        <authorList>
            <person name="Urquiaga M.C.O."/>
            <person name="Hungria M."/>
            <person name="Delamuta J.R.M."/>
            <person name="Klepa M.S."/>
        </authorList>
    </citation>
    <scope>NUCLEOTIDE SEQUENCE [LARGE SCALE GENOMIC DNA]</scope>
    <source>
        <strain evidence="2 3">CNPSo 3426</strain>
    </source>
</reference>
<organism evidence="2 3">
    <name type="scientific">Bradyrhizobium frederickii</name>
    <dbReference type="NCBI Taxonomy" id="2560054"/>
    <lineage>
        <taxon>Bacteria</taxon>
        <taxon>Pseudomonadati</taxon>
        <taxon>Pseudomonadota</taxon>
        <taxon>Alphaproteobacteria</taxon>
        <taxon>Hyphomicrobiales</taxon>
        <taxon>Nitrobacteraceae</taxon>
        <taxon>Bradyrhizobium</taxon>
    </lineage>
</organism>
<accession>A0A4Y9PLA5</accession>
<dbReference type="EMBL" id="SPQS01000001">
    <property type="protein sequence ID" value="TFV80467.1"/>
    <property type="molecule type" value="Genomic_DNA"/>
</dbReference>
<feature type="region of interest" description="Disordered" evidence="1">
    <location>
        <begin position="50"/>
        <end position="71"/>
    </location>
</feature>
<sequence>MEDQLSPHPPSLRAQRLVRRSLGEGGSNPESLRGKILDCFVARAPRNDGERACAPHSARVPRTQRSVPSTVRCRAGAHVAALERGALGPGSAPQRRGRCSLSGTRECGRGADLLACISQ</sequence>
<evidence type="ECO:0000313" key="3">
    <source>
        <dbReference type="Proteomes" id="UP000297700"/>
    </source>
</evidence>
<comment type="caution">
    <text evidence="2">The sequence shown here is derived from an EMBL/GenBank/DDBJ whole genome shotgun (WGS) entry which is preliminary data.</text>
</comment>
<proteinExistence type="predicted"/>
<protein>
    <submittedName>
        <fullName evidence="2">Uncharacterized protein</fullName>
    </submittedName>
</protein>